<evidence type="ECO:0000256" key="1">
    <source>
        <dbReference type="ARBA" id="ARBA00010617"/>
    </source>
</evidence>
<dbReference type="InterPro" id="IPR002397">
    <property type="entry name" value="Cyt_P450_B"/>
</dbReference>
<protein>
    <submittedName>
        <fullName evidence="7">Cytochrome P450</fullName>
    </submittedName>
</protein>
<organism evidence="7 8">
    <name type="scientific">Paraburkholderia youngii</name>
    <dbReference type="NCBI Taxonomy" id="2782701"/>
    <lineage>
        <taxon>Bacteria</taxon>
        <taxon>Pseudomonadati</taxon>
        <taxon>Pseudomonadota</taxon>
        <taxon>Betaproteobacteria</taxon>
        <taxon>Burkholderiales</taxon>
        <taxon>Burkholderiaceae</taxon>
        <taxon>Paraburkholderia</taxon>
    </lineage>
</organism>
<comment type="caution">
    <text evidence="7">The sequence shown here is derived from an EMBL/GenBank/DDBJ whole genome shotgun (WGS) entry which is preliminary data.</text>
</comment>
<evidence type="ECO:0000313" key="7">
    <source>
        <dbReference type="EMBL" id="MBB5403768.1"/>
    </source>
</evidence>
<dbReference type="Gene3D" id="1.10.630.10">
    <property type="entry name" value="Cytochrome P450"/>
    <property type="match status" value="1"/>
</dbReference>
<dbReference type="GO" id="GO:0005506">
    <property type="term" value="F:iron ion binding"/>
    <property type="evidence" value="ECO:0007669"/>
    <property type="project" value="InterPro"/>
</dbReference>
<sequence>METGTMAGALQLEDFDDPKFNPFFEDSLAFGADPNPYPRIAELREKGSVQKGDYRVLMGAAADLTMSDVAHYCVFGYDEVAQVLGDPVTFSNKSYERNIGISFGRSISTMDAPEHPRYRRIFQKAFLPHTVAAWGDTLVDPVVNELMSKFMDRGHADLVNEFTLHYPFNIIYRQLALPPEDVKIFHKLAIAQTLVSIDVAHGVEASTKLGAYFARLVEERRRKPGDDLVSSLAIAEVDGELLPDEVVISFLRQLVNAGGDTTYRATSVLLLALLRDPAQLEAVRQDRTLVAQAIEEALRWDGPVLMQSRMASRDVTLGGVEIPAGAFLDVLAGSANRDPSRFTDPDKFDIYRKPAHRHFAFAYGPHVCIGQHLARVEMTRALNAILDRLPNLRLDPAAAAPQINGIMMRVPHSIPVVYG</sequence>
<keyword evidence="3" id="KW-0479">Metal-binding</keyword>
<keyword evidence="2" id="KW-0349">Heme</keyword>
<dbReference type="InterPro" id="IPR001128">
    <property type="entry name" value="Cyt_P450"/>
</dbReference>
<dbReference type="CDD" id="cd20629">
    <property type="entry name" value="P450_pinF1-like"/>
    <property type="match status" value="1"/>
</dbReference>
<dbReference type="Pfam" id="PF00067">
    <property type="entry name" value="p450"/>
    <property type="match status" value="1"/>
</dbReference>
<proteinExistence type="inferred from homology"/>
<dbReference type="FunFam" id="1.10.630.10:FF:000018">
    <property type="entry name" value="Cytochrome P450 monooxygenase"/>
    <property type="match status" value="1"/>
</dbReference>
<evidence type="ECO:0000256" key="3">
    <source>
        <dbReference type="ARBA" id="ARBA00022723"/>
    </source>
</evidence>
<evidence type="ECO:0000313" key="8">
    <source>
        <dbReference type="Proteomes" id="UP000592820"/>
    </source>
</evidence>
<evidence type="ECO:0000256" key="2">
    <source>
        <dbReference type="ARBA" id="ARBA00022617"/>
    </source>
</evidence>
<evidence type="ECO:0000256" key="6">
    <source>
        <dbReference type="ARBA" id="ARBA00023033"/>
    </source>
</evidence>
<dbReference type="GO" id="GO:0016705">
    <property type="term" value="F:oxidoreductase activity, acting on paired donors, with incorporation or reduction of molecular oxygen"/>
    <property type="evidence" value="ECO:0007669"/>
    <property type="project" value="InterPro"/>
</dbReference>
<dbReference type="EMBL" id="JACHDE010000015">
    <property type="protein sequence ID" value="MBB5403768.1"/>
    <property type="molecule type" value="Genomic_DNA"/>
</dbReference>
<accession>A0A7W8P6T1</accession>
<dbReference type="AlphaFoldDB" id="A0A7W8P6T1"/>
<dbReference type="SUPFAM" id="SSF48264">
    <property type="entry name" value="Cytochrome P450"/>
    <property type="match status" value="1"/>
</dbReference>
<dbReference type="InterPro" id="IPR036396">
    <property type="entry name" value="Cyt_P450_sf"/>
</dbReference>
<dbReference type="PANTHER" id="PTHR46696">
    <property type="entry name" value="P450, PUTATIVE (EUROFUNG)-RELATED"/>
    <property type="match status" value="1"/>
</dbReference>
<evidence type="ECO:0000256" key="4">
    <source>
        <dbReference type="ARBA" id="ARBA00023002"/>
    </source>
</evidence>
<dbReference type="GO" id="GO:0020037">
    <property type="term" value="F:heme binding"/>
    <property type="evidence" value="ECO:0007669"/>
    <property type="project" value="InterPro"/>
</dbReference>
<dbReference type="PANTHER" id="PTHR46696:SF3">
    <property type="entry name" value="PULCHERRIMINIC ACID SYNTHASE"/>
    <property type="match status" value="1"/>
</dbReference>
<evidence type="ECO:0000256" key="5">
    <source>
        <dbReference type="ARBA" id="ARBA00023004"/>
    </source>
</evidence>
<comment type="similarity">
    <text evidence="1">Belongs to the cytochrome P450 family.</text>
</comment>
<keyword evidence="6" id="KW-0503">Monooxygenase</keyword>
<dbReference type="PRINTS" id="PR00359">
    <property type="entry name" value="BP450"/>
</dbReference>
<gene>
    <name evidence="7" type="ORF">HDG41_005858</name>
</gene>
<name>A0A7W8P6T1_9BURK</name>
<keyword evidence="5" id="KW-0408">Iron</keyword>
<dbReference type="GO" id="GO:0004497">
    <property type="term" value="F:monooxygenase activity"/>
    <property type="evidence" value="ECO:0007669"/>
    <property type="project" value="UniProtKB-KW"/>
</dbReference>
<reference evidence="7 8" key="1">
    <citation type="submission" date="2020-08" db="EMBL/GenBank/DDBJ databases">
        <title>Genomic Encyclopedia of Type Strains, Phase IV (KMG-V): Genome sequencing to study the core and pangenomes of soil and plant-associated prokaryotes.</title>
        <authorList>
            <person name="Whitman W."/>
        </authorList>
    </citation>
    <scope>NUCLEOTIDE SEQUENCE [LARGE SCALE GENOMIC DNA]</scope>
    <source>
        <strain evidence="7 8">JPY162</strain>
    </source>
</reference>
<keyword evidence="4" id="KW-0560">Oxidoreductase</keyword>
<dbReference type="Proteomes" id="UP000592820">
    <property type="component" value="Unassembled WGS sequence"/>
</dbReference>